<proteinExistence type="predicted"/>
<dbReference type="Proteomes" id="UP001165960">
    <property type="component" value="Unassembled WGS sequence"/>
</dbReference>
<gene>
    <name evidence="1" type="ORF">DSO57_1004596</name>
</gene>
<accession>A0ACC2RZB9</accession>
<evidence type="ECO:0000313" key="2">
    <source>
        <dbReference type="Proteomes" id="UP001165960"/>
    </source>
</evidence>
<dbReference type="EMBL" id="QTSX02006401">
    <property type="protein sequence ID" value="KAJ9055393.1"/>
    <property type="molecule type" value="Genomic_DNA"/>
</dbReference>
<name>A0ACC2RZB9_9FUNG</name>
<protein>
    <submittedName>
        <fullName evidence="1">Uncharacterized protein</fullName>
    </submittedName>
</protein>
<sequence>MLEDFALMQDKYKLLANHSSLLGDDNYSKTVPGYDPGHTLGTGGQEARTPHPLC</sequence>
<organism evidence="1 2">
    <name type="scientific">Entomophthora muscae</name>
    <dbReference type="NCBI Taxonomy" id="34485"/>
    <lineage>
        <taxon>Eukaryota</taxon>
        <taxon>Fungi</taxon>
        <taxon>Fungi incertae sedis</taxon>
        <taxon>Zoopagomycota</taxon>
        <taxon>Entomophthoromycotina</taxon>
        <taxon>Entomophthoromycetes</taxon>
        <taxon>Entomophthorales</taxon>
        <taxon>Entomophthoraceae</taxon>
        <taxon>Entomophthora</taxon>
    </lineage>
</organism>
<comment type="caution">
    <text evidence="1">The sequence shown here is derived from an EMBL/GenBank/DDBJ whole genome shotgun (WGS) entry which is preliminary data.</text>
</comment>
<keyword evidence="2" id="KW-1185">Reference proteome</keyword>
<reference evidence="1" key="1">
    <citation type="submission" date="2022-04" db="EMBL/GenBank/DDBJ databases">
        <title>Genome of the entomopathogenic fungus Entomophthora muscae.</title>
        <authorList>
            <person name="Elya C."/>
            <person name="Lovett B.R."/>
            <person name="Lee E."/>
            <person name="Macias A.M."/>
            <person name="Hajek A.E."/>
            <person name="De Bivort B.L."/>
            <person name="Kasson M.T."/>
            <person name="De Fine Licht H.H."/>
            <person name="Stajich J.E."/>
        </authorList>
    </citation>
    <scope>NUCLEOTIDE SEQUENCE</scope>
    <source>
        <strain evidence="1">Berkeley</strain>
    </source>
</reference>
<evidence type="ECO:0000313" key="1">
    <source>
        <dbReference type="EMBL" id="KAJ9055393.1"/>
    </source>
</evidence>